<dbReference type="AlphaFoldDB" id="A0A9X2XP45"/>
<keyword evidence="2" id="KW-1185">Reference proteome</keyword>
<proteinExistence type="predicted"/>
<comment type="caution">
    <text evidence="1">The sequence shown here is derived from an EMBL/GenBank/DDBJ whole genome shotgun (WGS) entry which is preliminary data.</text>
</comment>
<dbReference type="Proteomes" id="UP001155483">
    <property type="component" value="Unassembled WGS sequence"/>
</dbReference>
<accession>A0A9X2XP45</accession>
<evidence type="ECO:0000313" key="1">
    <source>
        <dbReference type="EMBL" id="MCU7550423.1"/>
    </source>
</evidence>
<dbReference type="EMBL" id="JAOTIF010000012">
    <property type="protein sequence ID" value="MCU7550423.1"/>
    <property type="molecule type" value="Genomic_DNA"/>
</dbReference>
<gene>
    <name evidence="1" type="ORF">OCK74_14980</name>
</gene>
<name>A0A9X2XP45_9BACT</name>
<dbReference type="RefSeq" id="WP_279297863.1">
    <property type="nucleotide sequence ID" value="NZ_JAOTIF010000012.1"/>
</dbReference>
<evidence type="ECO:0000313" key="2">
    <source>
        <dbReference type="Proteomes" id="UP001155483"/>
    </source>
</evidence>
<sequence>MQEIVPIRIVIYAKDISNITGKKERTARKIIAQIRRKYNKKPGDLTTIYEFCEHTGLNEEKVRQFLTR</sequence>
<organism evidence="1 2">
    <name type="scientific">Paraflavisolibacter caeni</name>
    <dbReference type="NCBI Taxonomy" id="2982496"/>
    <lineage>
        <taxon>Bacteria</taxon>
        <taxon>Pseudomonadati</taxon>
        <taxon>Bacteroidota</taxon>
        <taxon>Chitinophagia</taxon>
        <taxon>Chitinophagales</taxon>
        <taxon>Chitinophagaceae</taxon>
        <taxon>Paraflavisolibacter</taxon>
    </lineage>
</organism>
<protein>
    <submittedName>
        <fullName evidence="1">Uncharacterized protein</fullName>
    </submittedName>
</protein>
<reference evidence="1" key="2">
    <citation type="submission" date="2023-04" db="EMBL/GenBank/DDBJ databases">
        <title>Paracnuella aquatica gen. nov., sp. nov., a member of the family Chitinophagaceae isolated from a hot spring.</title>
        <authorList>
            <person name="Wang C."/>
        </authorList>
    </citation>
    <scope>NUCLEOTIDE SEQUENCE</scope>
    <source>
        <strain evidence="1">LB-8</strain>
    </source>
</reference>
<reference evidence="1" key="1">
    <citation type="submission" date="2022-09" db="EMBL/GenBank/DDBJ databases">
        <authorList>
            <person name="Yuan C."/>
            <person name="Ke Z."/>
        </authorList>
    </citation>
    <scope>NUCLEOTIDE SEQUENCE</scope>
    <source>
        <strain evidence="1">LB-8</strain>
    </source>
</reference>